<dbReference type="PANTHER" id="PTHR43352:SF1">
    <property type="entry name" value="ANTHRANILATE--COA LIGASE"/>
    <property type="match status" value="1"/>
</dbReference>
<dbReference type="PANTHER" id="PTHR43352">
    <property type="entry name" value="ACETYL-COA SYNTHETASE"/>
    <property type="match status" value="1"/>
</dbReference>
<evidence type="ECO:0000259" key="3">
    <source>
        <dbReference type="Pfam" id="PF13193"/>
    </source>
</evidence>
<dbReference type="Proteomes" id="UP001523262">
    <property type="component" value="Unassembled WGS sequence"/>
</dbReference>
<protein>
    <submittedName>
        <fullName evidence="4">Benzoate-CoA ligase family protein</fullName>
    </submittedName>
</protein>
<dbReference type="InterPro" id="IPR011957">
    <property type="entry name" value="Benz_CoA_lig"/>
</dbReference>
<dbReference type="NCBIfam" id="TIGR02262">
    <property type="entry name" value="benz_CoA_lig"/>
    <property type="match status" value="1"/>
</dbReference>
<dbReference type="InterPro" id="IPR025110">
    <property type="entry name" value="AMP-bd_C"/>
</dbReference>
<evidence type="ECO:0000313" key="4">
    <source>
        <dbReference type="EMBL" id="MCM2531303.1"/>
    </source>
</evidence>
<dbReference type="SUPFAM" id="SSF56801">
    <property type="entry name" value="Acetyl-CoA synthetase-like"/>
    <property type="match status" value="1"/>
</dbReference>
<feature type="domain" description="AMP-binding enzyme C-terminal" evidence="3">
    <location>
        <begin position="438"/>
        <end position="516"/>
    </location>
</feature>
<dbReference type="Pfam" id="PF13193">
    <property type="entry name" value="AMP-binding_C"/>
    <property type="match status" value="1"/>
</dbReference>
<dbReference type="Gene3D" id="3.40.50.12820">
    <property type="match status" value="1"/>
</dbReference>
<dbReference type="Gene3D" id="3.40.50.980">
    <property type="match status" value="1"/>
</dbReference>
<evidence type="ECO:0000313" key="5">
    <source>
        <dbReference type="Proteomes" id="UP001523262"/>
    </source>
</evidence>
<gene>
    <name evidence="4" type="ORF">NDK43_01245</name>
</gene>
<dbReference type="InterPro" id="IPR045851">
    <property type="entry name" value="AMP-bd_C_sf"/>
</dbReference>
<comment type="caution">
    <text evidence="4">The sequence shown here is derived from an EMBL/GenBank/DDBJ whole genome shotgun (WGS) entry which is preliminary data.</text>
</comment>
<organism evidence="4 5">
    <name type="scientific">Neobacillus pocheonensis</name>
    <dbReference type="NCBI Taxonomy" id="363869"/>
    <lineage>
        <taxon>Bacteria</taxon>
        <taxon>Bacillati</taxon>
        <taxon>Bacillota</taxon>
        <taxon>Bacilli</taxon>
        <taxon>Bacillales</taxon>
        <taxon>Bacillaceae</taxon>
        <taxon>Neobacillus</taxon>
    </lineage>
</organism>
<sequence>MLESVQQLKGIKDYYNSAYRFVEGNVQKGLGNKVAIYCDDAKVTYQELLLKANKYGNALKSIGVERENRILQVVCDSPEFIYSFFGALKIGAIPIPVNTSMKPQDYEYFLNHSRAKVLLIDEEVWNTIKEYRNRFIFLKKVIVISGTGYRHPDGIDYHEFINPASTELEAERTTSEDPAFWLYSSGSTGNPKGVVHIQRSMEVAYKNYAEKILNINENDRTFSASKLFFAYGLGNGLYFPIGAGGSTVLLKDRPTPEHVFDTIEKQKPTIFFGVPTLYGSMIQYVEKNGVIPDLSSVRICVSAGETLPSTFIRKWKELFNIDILDGIGSTEALHIYLSNNIGQIKEGSTGKVVPGYNVKIVNEDSLPVAVNEIGDLVINGDSVSIGYFCNLEENQRKFHGEWMYTGDKYYQDEDGYFWYCGRSDDMLKVGGIWVSPIEIETCLFQHEHVLEVAVVGAKNESNLVYPKAFIVLRDGVEPSEDLKAELKLYVKQNLAPYKYPREIVFISELPKTTTGKVQRFRLKQA</sequence>
<reference evidence="4 5" key="1">
    <citation type="submission" date="2022-06" db="EMBL/GenBank/DDBJ databases">
        <authorList>
            <person name="Jeon C.O."/>
        </authorList>
    </citation>
    <scope>NUCLEOTIDE SEQUENCE [LARGE SCALE GENOMIC DNA]</scope>
    <source>
        <strain evidence="4 5">KCTC 13943</strain>
    </source>
</reference>
<dbReference type="Pfam" id="PF00501">
    <property type="entry name" value="AMP-binding"/>
    <property type="match status" value="1"/>
</dbReference>
<dbReference type="EMBL" id="JAMQCR010000001">
    <property type="protein sequence ID" value="MCM2531303.1"/>
    <property type="molecule type" value="Genomic_DNA"/>
</dbReference>
<dbReference type="Gene3D" id="3.30.300.30">
    <property type="match status" value="1"/>
</dbReference>
<evidence type="ECO:0000259" key="2">
    <source>
        <dbReference type="Pfam" id="PF00501"/>
    </source>
</evidence>
<dbReference type="Gene3D" id="2.30.38.10">
    <property type="entry name" value="Luciferase, Domain 3"/>
    <property type="match status" value="1"/>
</dbReference>
<evidence type="ECO:0000256" key="1">
    <source>
        <dbReference type="ARBA" id="ARBA00022598"/>
    </source>
</evidence>
<accession>A0ABT0W4P0</accession>
<dbReference type="GO" id="GO:0016874">
    <property type="term" value="F:ligase activity"/>
    <property type="evidence" value="ECO:0007669"/>
    <property type="project" value="UniProtKB-KW"/>
</dbReference>
<feature type="domain" description="AMP-dependent synthetase/ligase" evidence="2">
    <location>
        <begin position="31"/>
        <end position="388"/>
    </location>
</feature>
<name>A0ABT0W4P0_9BACI</name>
<dbReference type="InterPro" id="IPR000873">
    <property type="entry name" value="AMP-dep_synth/lig_dom"/>
</dbReference>
<keyword evidence="5" id="KW-1185">Reference proteome</keyword>
<keyword evidence="1 4" id="KW-0436">Ligase</keyword>
<proteinExistence type="predicted"/>